<name>A0A7W9EYL5_9RHOB</name>
<reference evidence="1 2" key="1">
    <citation type="submission" date="2020-08" db="EMBL/GenBank/DDBJ databases">
        <title>Genomic Encyclopedia of Type Strains, Phase IV (KMG-IV): sequencing the most valuable type-strain genomes for metagenomic binning, comparative biology and taxonomic classification.</title>
        <authorList>
            <person name="Goeker M."/>
        </authorList>
    </citation>
    <scope>NUCLEOTIDE SEQUENCE [LARGE SCALE GENOMIC DNA]</scope>
    <source>
        <strain evidence="1 2">DSM 101064</strain>
    </source>
</reference>
<sequence length="490" mass="54763">MSAVKAEAEETGWATSLSHDEAVRAARIACIELNGFGGYMASLDLVHPQAVADVVASEAFAQLRQLSDVGQAEMFRDVLYHGTKAMKAAVATKVAPHISEFFSAKQEGAKNALEYAIRIIAEDGTSDSCALAIASLQQQLEQDTSLSFGFVLSLLAKLEPEAGCQRLLLETEDLSTAESRVNAINAFALVFGDRHSQRVPDLATIPEDRRVPLIKSLVLRAYQAVRRDEDVEHEGTYAPDLRDNAQDARSFLLDSLLNTKRPETLAAIHELAAQPEFAHMPDRLHQMAYEIAADMSDMSAHPLAAFQTLDRGGAFVPFDHRSLLTAMMTRLDSFEDDVLHAEDTPVEALRKLDQETDLRRFITNWLRGRDRGIFDFPQEAVVIEEKRPDIRFVPKAMKAYGTVELKRETWTIRELEKALTTQLVGQYLRHERCRAGCLLICMAKKRRWVHPVTHAHMDLQEVVSHLNTIASEIMASHPELHIVVKGIDYS</sequence>
<accession>A0A7W9EYL5</accession>
<dbReference type="EMBL" id="JACIJM010000006">
    <property type="protein sequence ID" value="MBB5722887.1"/>
    <property type="molecule type" value="Genomic_DNA"/>
</dbReference>
<dbReference type="Proteomes" id="UP000535415">
    <property type="component" value="Unassembled WGS sequence"/>
</dbReference>
<evidence type="ECO:0000313" key="1">
    <source>
        <dbReference type="EMBL" id="MBB5722887.1"/>
    </source>
</evidence>
<organism evidence="1 2">
    <name type="scientific">Yoonia ponticola</name>
    <dbReference type="NCBI Taxonomy" id="1524255"/>
    <lineage>
        <taxon>Bacteria</taxon>
        <taxon>Pseudomonadati</taxon>
        <taxon>Pseudomonadota</taxon>
        <taxon>Alphaproteobacteria</taxon>
        <taxon>Rhodobacterales</taxon>
        <taxon>Paracoccaceae</taxon>
        <taxon>Yoonia</taxon>
    </lineage>
</organism>
<dbReference type="RefSeq" id="WP_183529566.1">
    <property type="nucleotide sequence ID" value="NZ_JACIJM010000006.1"/>
</dbReference>
<protein>
    <submittedName>
        <fullName evidence="1">Uncharacterized protein</fullName>
    </submittedName>
</protein>
<gene>
    <name evidence="1" type="ORF">FHS72_002517</name>
</gene>
<keyword evidence="2" id="KW-1185">Reference proteome</keyword>
<evidence type="ECO:0000313" key="2">
    <source>
        <dbReference type="Proteomes" id="UP000535415"/>
    </source>
</evidence>
<comment type="caution">
    <text evidence="1">The sequence shown here is derived from an EMBL/GenBank/DDBJ whole genome shotgun (WGS) entry which is preliminary data.</text>
</comment>
<dbReference type="AlphaFoldDB" id="A0A7W9EYL5"/>
<proteinExistence type="predicted"/>